<feature type="compositionally biased region" description="Low complexity" evidence="2">
    <location>
        <begin position="136"/>
        <end position="157"/>
    </location>
</feature>
<dbReference type="InterPro" id="IPR000727">
    <property type="entry name" value="T_SNARE_dom"/>
</dbReference>
<feature type="domain" description="T-SNARE coiled-coil homology" evidence="4">
    <location>
        <begin position="173"/>
        <end position="235"/>
    </location>
</feature>
<dbReference type="InterPro" id="IPR010989">
    <property type="entry name" value="SNARE"/>
</dbReference>
<evidence type="ECO:0000256" key="1">
    <source>
        <dbReference type="SAM" id="Coils"/>
    </source>
</evidence>
<dbReference type="SUPFAM" id="SSF47661">
    <property type="entry name" value="t-snare proteins"/>
    <property type="match status" value="1"/>
</dbReference>
<sequence length="269" mass="29932">MERGAGHDPDSFYVQDCRQAQNNTHTIQTLTGQISRLVGAGGAEKDLDRCRKMVDDAVKTATETRAILARIREHQKQAQNPSERNNRRMMYQKLSDNLAITARVLEDVVRRFTAEERRHFEARRTAGGLGLDRPAEPGAGVPAGDAAGGDEQQAFGAPRDADLYAPKVMVDDEALEEDRCRVLRGACEEVQCLQRIYTDLQNSVEEQQDSLDTLETHLAAAATDVERGREEIEYATRYAGRYAWLRHRMWALAGGSLTVVAALAFLTSN</sequence>
<comment type="caution">
    <text evidence="5">The sequence shown here is derived from an EMBL/GenBank/DDBJ whole genome shotgun (WGS) entry which is preliminary data.</text>
</comment>
<name>A0ABN9RQ90_9DINO</name>
<dbReference type="Gene3D" id="1.20.58.70">
    <property type="match status" value="1"/>
</dbReference>
<evidence type="ECO:0000256" key="2">
    <source>
        <dbReference type="SAM" id="MobiDB-lite"/>
    </source>
</evidence>
<reference evidence="5" key="1">
    <citation type="submission" date="2023-10" db="EMBL/GenBank/DDBJ databases">
        <authorList>
            <person name="Chen Y."/>
            <person name="Shah S."/>
            <person name="Dougan E. K."/>
            <person name="Thang M."/>
            <person name="Chan C."/>
        </authorList>
    </citation>
    <scope>NUCLEOTIDE SEQUENCE [LARGE SCALE GENOMIC DNA]</scope>
</reference>
<feature type="coiled-coil region" evidence="1">
    <location>
        <begin position="190"/>
        <end position="217"/>
    </location>
</feature>
<feature type="region of interest" description="Disordered" evidence="2">
    <location>
        <begin position="123"/>
        <end position="158"/>
    </location>
</feature>
<dbReference type="Pfam" id="PF14523">
    <property type="entry name" value="Syntaxin_2"/>
    <property type="match status" value="1"/>
</dbReference>
<dbReference type="Gene3D" id="1.20.5.110">
    <property type="match status" value="1"/>
</dbReference>
<dbReference type="Proteomes" id="UP001189429">
    <property type="component" value="Unassembled WGS sequence"/>
</dbReference>
<keyword evidence="1" id="KW-0175">Coiled coil</keyword>
<protein>
    <recommendedName>
        <fullName evidence="4">t-SNARE coiled-coil homology domain-containing protein</fullName>
    </recommendedName>
</protein>
<keyword evidence="6" id="KW-1185">Reference proteome</keyword>
<accession>A0ABN9RQ90</accession>
<dbReference type="EMBL" id="CAUYUJ010007225">
    <property type="protein sequence ID" value="CAK0820011.1"/>
    <property type="molecule type" value="Genomic_DNA"/>
</dbReference>
<organism evidence="5 6">
    <name type="scientific">Prorocentrum cordatum</name>
    <dbReference type="NCBI Taxonomy" id="2364126"/>
    <lineage>
        <taxon>Eukaryota</taxon>
        <taxon>Sar</taxon>
        <taxon>Alveolata</taxon>
        <taxon>Dinophyceae</taxon>
        <taxon>Prorocentrales</taxon>
        <taxon>Prorocentraceae</taxon>
        <taxon>Prorocentrum</taxon>
    </lineage>
</organism>
<keyword evidence="3" id="KW-1133">Transmembrane helix</keyword>
<gene>
    <name evidence="5" type="ORF">PCOR1329_LOCUS21841</name>
</gene>
<evidence type="ECO:0000313" key="6">
    <source>
        <dbReference type="Proteomes" id="UP001189429"/>
    </source>
</evidence>
<feature type="transmembrane region" description="Helical" evidence="3">
    <location>
        <begin position="249"/>
        <end position="267"/>
    </location>
</feature>
<dbReference type="PROSITE" id="PS50192">
    <property type="entry name" value="T_SNARE"/>
    <property type="match status" value="1"/>
</dbReference>
<evidence type="ECO:0000259" key="4">
    <source>
        <dbReference type="PROSITE" id="PS50192"/>
    </source>
</evidence>
<proteinExistence type="predicted"/>
<keyword evidence="3" id="KW-0812">Transmembrane</keyword>
<evidence type="ECO:0000313" key="5">
    <source>
        <dbReference type="EMBL" id="CAK0820011.1"/>
    </source>
</evidence>
<dbReference type="InterPro" id="IPR006011">
    <property type="entry name" value="Syntaxin_N"/>
</dbReference>
<evidence type="ECO:0000256" key="3">
    <source>
        <dbReference type="SAM" id="Phobius"/>
    </source>
</evidence>
<keyword evidence="3" id="KW-0472">Membrane</keyword>